<dbReference type="Pfam" id="PF00383">
    <property type="entry name" value="dCMP_cyt_deam_1"/>
    <property type="match status" value="1"/>
</dbReference>
<dbReference type="GO" id="GO:0005737">
    <property type="term" value="C:cytoplasm"/>
    <property type="evidence" value="ECO:0007669"/>
    <property type="project" value="TreeGrafter"/>
</dbReference>
<dbReference type="PANTHER" id="PTHR11079:SF149">
    <property type="entry name" value="TRNA-SPECIFIC ADENOSINE DEAMINASE 2"/>
    <property type="match status" value="1"/>
</dbReference>
<dbReference type="WBParaSite" id="TCONS_00003281.p1">
    <property type="protein sequence ID" value="TCONS_00003281.p1"/>
    <property type="gene ID" value="XLOC_003026"/>
</dbReference>
<feature type="domain" description="CMP/dCMP-type deaminase" evidence="2">
    <location>
        <begin position="4"/>
        <end position="120"/>
    </location>
</feature>
<dbReference type="Gene3D" id="3.40.140.10">
    <property type="entry name" value="Cytidine Deaminase, domain 2"/>
    <property type="match status" value="1"/>
</dbReference>
<dbReference type="Proteomes" id="UP000035681">
    <property type="component" value="Unplaced"/>
</dbReference>
<dbReference type="AlphaFoldDB" id="A0A0K0DSL5"/>
<dbReference type="WBParaSite" id="SSTP_0000022700.1">
    <property type="protein sequence ID" value="SSTP_0000022700.1"/>
    <property type="gene ID" value="SSTP_0000022700"/>
</dbReference>
<keyword evidence="3" id="KW-1185">Reference proteome</keyword>
<dbReference type="InterPro" id="IPR002125">
    <property type="entry name" value="CMP_dCMP_dom"/>
</dbReference>
<evidence type="ECO:0000256" key="1">
    <source>
        <dbReference type="ARBA" id="ARBA00022801"/>
    </source>
</evidence>
<dbReference type="PROSITE" id="PS51747">
    <property type="entry name" value="CYT_DCMP_DEAMINASES_2"/>
    <property type="match status" value="1"/>
</dbReference>
<dbReference type="PANTHER" id="PTHR11079">
    <property type="entry name" value="CYTOSINE DEAMINASE FAMILY MEMBER"/>
    <property type="match status" value="1"/>
</dbReference>
<dbReference type="SUPFAM" id="SSF53927">
    <property type="entry name" value="Cytidine deaminase-like"/>
    <property type="match status" value="1"/>
</dbReference>
<proteinExistence type="predicted"/>
<name>A0A0K0DSL5_STRER</name>
<dbReference type="GO" id="GO:0052717">
    <property type="term" value="F:tRNA-specific adenosine-34 deaminase activity"/>
    <property type="evidence" value="ECO:0007669"/>
    <property type="project" value="TreeGrafter"/>
</dbReference>
<dbReference type="STRING" id="6248.A0A0K0DSL5"/>
<dbReference type="GO" id="GO:0002100">
    <property type="term" value="P:tRNA wobble adenosine to inosine editing"/>
    <property type="evidence" value="ECO:0007669"/>
    <property type="project" value="TreeGrafter"/>
</dbReference>
<dbReference type="InterPro" id="IPR016193">
    <property type="entry name" value="Cytidine_deaminase-like"/>
</dbReference>
<evidence type="ECO:0000313" key="3">
    <source>
        <dbReference type="Proteomes" id="UP000035681"/>
    </source>
</evidence>
<organism evidence="4">
    <name type="scientific">Strongyloides stercoralis</name>
    <name type="common">Threadworm</name>
    <dbReference type="NCBI Taxonomy" id="6248"/>
    <lineage>
        <taxon>Eukaryota</taxon>
        <taxon>Metazoa</taxon>
        <taxon>Ecdysozoa</taxon>
        <taxon>Nematoda</taxon>
        <taxon>Chromadorea</taxon>
        <taxon>Rhabditida</taxon>
        <taxon>Tylenchina</taxon>
        <taxon>Panagrolaimomorpha</taxon>
        <taxon>Strongyloidoidea</taxon>
        <taxon>Strongyloididae</taxon>
        <taxon>Strongyloides</taxon>
    </lineage>
</organism>
<protein>
    <submittedName>
        <fullName evidence="4 5">CMP/dCMP-type deaminase domain-containing protein</fullName>
    </submittedName>
</protein>
<accession>A0A0K0DSL5</accession>
<keyword evidence="1" id="KW-0378">Hydrolase</keyword>
<dbReference type="CDD" id="cd01285">
    <property type="entry name" value="nucleoside_deaminase"/>
    <property type="match status" value="1"/>
</dbReference>
<reference evidence="4" key="1">
    <citation type="submission" date="2015-08" db="UniProtKB">
        <authorList>
            <consortium name="WormBaseParasite"/>
        </authorList>
    </citation>
    <scope>IDENTIFICATION</scope>
</reference>
<sequence length="177" mass="20259">MSNDYLPHFMDEAFILAEEAYEKLEVPVGCVFVYKNEIVGRGFNDVNRTKNPTRHAEMVAYDEVREWCKNKNMKIEDIATSLELYVTLEPCIMCASAMTQLGIQKIIFAASNERFGGIHSVSNASNYGPTRNSCLIFSNIDEERAISLLRKFYDRENVKAPEEKRKIKKDNSTVSEN</sequence>
<evidence type="ECO:0000313" key="4">
    <source>
        <dbReference type="WBParaSite" id="SSTP_0000022700.1"/>
    </source>
</evidence>
<evidence type="ECO:0000259" key="2">
    <source>
        <dbReference type="PROSITE" id="PS51747"/>
    </source>
</evidence>
<dbReference type="GO" id="GO:0005634">
    <property type="term" value="C:nucleus"/>
    <property type="evidence" value="ECO:0007669"/>
    <property type="project" value="TreeGrafter"/>
</dbReference>
<evidence type="ECO:0000313" key="5">
    <source>
        <dbReference type="WBParaSite" id="TCONS_00003281.p1"/>
    </source>
</evidence>